<dbReference type="PROSITE" id="PS51845">
    <property type="entry name" value="PDEASE_I_2"/>
    <property type="match status" value="1"/>
</dbReference>
<evidence type="ECO:0000256" key="2">
    <source>
        <dbReference type="ARBA" id="ARBA00022801"/>
    </source>
</evidence>
<reference evidence="9" key="1">
    <citation type="submission" date="2021-01" db="EMBL/GenBank/DDBJ databases">
        <authorList>
            <person name="Corre E."/>
            <person name="Pelletier E."/>
            <person name="Niang G."/>
            <person name="Scheremetjew M."/>
            <person name="Finn R."/>
            <person name="Kale V."/>
            <person name="Holt S."/>
            <person name="Cochrane G."/>
            <person name="Meng A."/>
            <person name="Brown T."/>
            <person name="Cohen L."/>
        </authorList>
    </citation>
    <scope>NUCLEOTIDE SEQUENCE</scope>
    <source>
        <strain evidence="9">RCC3387</strain>
    </source>
</reference>
<dbReference type="Pfam" id="PF00233">
    <property type="entry name" value="PDEase_I"/>
    <property type="match status" value="1"/>
</dbReference>
<feature type="region of interest" description="Disordered" evidence="7">
    <location>
        <begin position="82"/>
        <end position="142"/>
    </location>
</feature>
<dbReference type="CDD" id="cd00077">
    <property type="entry name" value="HDc"/>
    <property type="match status" value="1"/>
</dbReference>
<feature type="binding site" evidence="5">
    <location>
        <position position="425"/>
    </location>
    <ligand>
        <name>Zn(2+)</name>
        <dbReference type="ChEBI" id="CHEBI:29105"/>
        <label>1</label>
    </ligand>
</feature>
<keyword evidence="1 5" id="KW-0479">Metal-binding</keyword>
<dbReference type="GO" id="GO:0004114">
    <property type="term" value="F:3',5'-cyclic-nucleotide phosphodiesterase activity"/>
    <property type="evidence" value="ECO:0007669"/>
    <property type="project" value="InterPro"/>
</dbReference>
<feature type="binding site" evidence="4">
    <location>
        <position position="308"/>
    </location>
    <ligand>
        <name>AMP</name>
        <dbReference type="ChEBI" id="CHEBI:456215"/>
    </ligand>
</feature>
<proteinExistence type="inferred from homology"/>
<accession>A0A7S2QCF1</accession>
<dbReference type="EC" id="3.1.4.-" evidence="6"/>
<evidence type="ECO:0000313" key="9">
    <source>
        <dbReference type="EMBL" id="CAD9638844.1"/>
    </source>
</evidence>
<organism evidence="9">
    <name type="scientific">Zooxanthella nutricula</name>
    <dbReference type="NCBI Taxonomy" id="1333877"/>
    <lineage>
        <taxon>Eukaryota</taxon>
        <taxon>Sar</taxon>
        <taxon>Alveolata</taxon>
        <taxon>Dinophyceae</taxon>
        <taxon>Peridiniales</taxon>
        <taxon>Peridiniales incertae sedis</taxon>
        <taxon>Zooxanthella</taxon>
    </lineage>
</organism>
<dbReference type="InterPro" id="IPR003607">
    <property type="entry name" value="HD/PDEase_dom"/>
</dbReference>
<dbReference type="InterPro" id="IPR002073">
    <property type="entry name" value="PDEase_catalytic_dom"/>
</dbReference>
<feature type="binding site" evidence="4">
    <location>
        <begin position="267"/>
        <end position="271"/>
    </location>
    <ligand>
        <name>AMP</name>
        <dbReference type="ChEBI" id="CHEBI:456215"/>
    </ligand>
</feature>
<dbReference type="SUPFAM" id="SSF109604">
    <property type="entry name" value="HD-domain/PDEase-like"/>
    <property type="match status" value="1"/>
</dbReference>
<dbReference type="PRINTS" id="PR00387">
    <property type="entry name" value="PDIESTERASE1"/>
</dbReference>
<dbReference type="AlphaFoldDB" id="A0A7S2QCF1"/>
<evidence type="ECO:0000256" key="3">
    <source>
        <dbReference type="PIRSR" id="PIRSR623088-1"/>
    </source>
</evidence>
<feature type="binding site" evidence="5">
    <location>
        <position position="271"/>
    </location>
    <ligand>
        <name>Zn(2+)</name>
        <dbReference type="ChEBI" id="CHEBI:29105"/>
        <label>1</label>
    </ligand>
</feature>
<dbReference type="EMBL" id="HBGW01089312">
    <property type="protein sequence ID" value="CAD9638844.1"/>
    <property type="molecule type" value="Transcribed_RNA"/>
</dbReference>
<gene>
    <name evidence="9" type="ORF">BRAN1462_LOCUS56666</name>
</gene>
<feature type="binding site" evidence="4">
    <location>
        <position position="476"/>
    </location>
    <ligand>
        <name>AMP</name>
        <dbReference type="ChEBI" id="CHEBI:456215"/>
    </ligand>
</feature>
<sequence length="587" mass="65164">MTFLDVALVVIARLEAEAANARHIDELRFLRDCLRGGHVKMLEPVKAITKAVSRDIVMALSVRSTCTLDEDDMNKSMRLIGTSANDPARFPSSSTLKGSARSRRSFVAREAPASSTPTPSEVPENESQEKVGPVATSQPQQLAQRHVRKDYLHRGALHRAKHGLQPDFAADVCPWMGPPVPRWPLMNLTPGFVASLDTVIGTDFNEWGFNIFKLAQHTEGRPLMFAGWEALLRSGCFSEFSLNHAAASEFLVGAEALYWSESLAPYHNSTHAADVAQSVFALNSSMGVGRLLDPMDRLGIVLSAIVHDLGHDGKSNAFHVAMGDSWVLLYNDRSPLENYHISLTFRKLLRKDSTSDLTAGLSREQQGILRREMVDMVLSTDMAQHFHVKRQFEEFYASNGTDAEKWQADDAAMCILRGLLLHSADISNATKSFDISARWTSRIFFEFFKQGDAERAAGIAVSPLSDRTATNVPTAQVGFMDIIISPTFEHLALLAPKVEEICLVYAAKNANIWQSRKHYKVEDDLHDLKSSVAGHADKDRLDVPLPFDLGPMNLSSSPQVDMSDMTEIREQEAHPEESDSKWCSCHF</sequence>
<dbReference type="InterPro" id="IPR023088">
    <property type="entry name" value="PDEase"/>
</dbReference>
<evidence type="ECO:0000259" key="8">
    <source>
        <dbReference type="PROSITE" id="PS51845"/>
    </source>
</evidence>
<dbReference type="Gene3D" id="1.10.1300.10">
    <property type="entry name" value="3'5'-cyclic nucleotide phosphodiesterase, catalytic domain"/>
    <property type="match status" value="1"/>
</dbReference>
<feature type="domain" description="PDEase" evidence="8">
    <location>
        <begin position="188"/>
        <end position="520"/>
    </location>
</feature>
<evidence type="ECO:0000256" key="5">
    <source>
        <dbReference type="PIRSR" id="PIRSR623088-3"/>
    </source>
</evidence>
<comment type="similarity">
    <text evidence="6">Belongs to the cyclic nucleotide phosphodiesterase family.</text>
</comment>
<feature type="binding site" evidence="5">
    <location>
        <position position="308"/>
    </location>
    <ligand>
        <name>Zn(2+)</name>
        <dbReference type="ChEBI" id="CHEBI:29105"/>
        <label>2</label>
    </ligand>
</feature>
<dbReference type="PANTHER" id="PTHR11347">
    <property type="entry name" value="CYCLIC NUCLEOTIDE PHOSPHODIESTERASE"/>
    <property type="match status" value="1"/>
</dbReference>
<evidence type="ECO:0000256" key="7">
    <source>
        <dbReference type="SAM" id="MobiDB-lite"/>
    </source>
</evidence>
<dbReference type="PROSITE" id="PS00126">
    <property type="entry name" value="PDEASE_I_1"/>
    <property type="match status" value="1"/>
</dbReference>
<keyword evidence="2 6" id="KW-0378">Hydrolase</keyword>
<comment type="cofactor">
    <cofactor evidence="6">
        <name>a divalent metal cation</name>
        <dbReference type="ChEBI" id="CHEBI:60240"/>
    </cofactor>
    <text evidence="6">Binds 2 divalent metal cations per subunit. Site 1 may preferentially bind zinc ions, while site 2 has a preference for magnesium and/or manganese ions.</text>
</comment>
<dbReference type="GO" id="GO:0046872">
    <property type="term" value="F:metal ion binding"/>
    <property type="evidence" value="ECO:0007669"/>
    <property type="project" value="UniProtKB-KW"/>
</dbReference>
<dbReference type="GO" id="GO:0007165">
    <property type="term" value="P:signal transduction"/>
    <property type="evidence" value="ECO:0007669"/>
    <property type="project" value="InterPro"/>
</dbReference>
<feature type="binding site" evidence="4">
    <location>
        <position position="425"/>
    </location>
    <ligand>
        <name>AMP</name>
        <dbReference type="ChEBI" id="CHEBI:456215"/>
    </ligand>
</feature>
<feature type="active site" description="Proton donor" evidence="3">
    <location>
        <position position="267"/>
    </location>
</feature>
<feature type="binding site" evidence="5">
    <location>
        <position position="307"/>
    </location>
    <ligand>
        <name>Zn(2+)</name>
        <dbReference type="ChEBI" id="CHEBI:29105"/>
        <label>1</label>
    </ligand>
</feature>
<evidence type="ECO:0000256" key="4">
    <source>
        <dbReference type="PIRSR" id="PIRSR623088-2"/>
    </source>
</evidence>
<dbReference type="InterPro" id="IPR023174">
    <property type="entry name" value="PDEase_CS"/>
</dbReference>
<protein>
    <recommendedName>
        <fullName evidence="6">Phosphodiesterase</fullName>
        <ecNumber evidence="6">3.1.4.-</ecNumber>
    </recommendedName>
</protein>
<dbReference type="InterPro" id="IPR036971">
    <property type="entry name" value="PDEase_catalytic_dom_sf"/>
</dbReference>
<evidence type="ECO:0000256" key="6">
    <source>
        <dbReference type="RuleBase" id="RU363067"/>
    </source>
</evidence>
<evidence type="ECO:0000256" key="1">
    <source>
        <dbReference type="ARBA" id="ARBA00022723"/>
    </source>
</evidence>
<dbReference type="SMART" id="SM00471">
    <property type="entry name" value="HDc"/>
    <property type="match status" value="1"/>
</dbReference>
<feature type="binding site" evidence="5">
    <location>
        <position position="308"/>
    </location>
    <ligand>
        <name>Zn(2+)</name>
        <dbReference type="ChEBI" id="CHEBI:29105"/>
        <label>1</label>
    </ligand>
</feature>
<name>A0A7S2QCF1_9DINO</name>